<dbReference type="Proteomes" id="UP000178870">
    <property type="component" value="Unassembled WGS sequence"/>
</dbReference>
<accession>A0A1F7YZB2</accession>
<feature type="transmembrane region" description="Helical" evidence="1">
    <location>
        <begin position="332"/>
        <end position="353"/>
    </location>
</feature>
<evidence type="ECO:0000256" key="2">
    <source>
        <dbReference type="SAM" id="SignalP"/>
    </source>
</evidence>
<comment type="caution">
    <text evidence="3">The sequence shown here is derived from an EMBL/GenBank/DDBJ whole genome shotgun (WGS) entry which is preliminary data.</text>
</comment>
<dbReference type="Pfam" id="PF18895">
    <property type="entry name" value="T4SS_pilin"/>
    <property type="match status" value="1"/>
</dbReference>
<sequence>MKKSVSCTIILSLLVSLFLPSTVNAQVCGDVYQGRMTFCSLLQLNNNGTVPSYSGCGFGELCYIGNIVGNNQCGWVVDNDGLKFCFGGFSSESDLRSTTVQIQCVSNCGGAGIVGPDSPDWAAGDVVQTFSNTNAPTGDDGQGGRFSCIQVGGFDQSVIDAINWQIDTVSLACGVAGAGAFLASGPGGLVTGLVLRVTVTAGSAGLVQQCVNLANQYTPTFETRIVNPGGNTVCAQNQTIALNAQDQVIDPGTGVILDPRGGILAQCDADTQGINSAIGCIPITNINLTTQFFLRWALGVGGGIALFLIAISGIRIMTTRGDPKRLQDARDTLSAAIAGLVLIVLSVFLVRFLTETLLQLF</sequence>
<gene>
    <name evidence="3" type="ORF">A2803_01460</name>
</gene>
<evidence type="ECO:0000313" key="4">
    <source>
        <dbReference type="Proteomes" id="UP000178870"/>
    </source>
</evidence>
<protein>
    <recommendedName>
        <fullName evidence="5">SRCR domain-containing protein</fullName>
    </recommendedName>
</protein>
<dbReference type="AlphaFoldDB" id="A0A1F7YZB2"/>
<evidence type="ECO:0008006" key="5">
    <source>
        <dbReference type="Google" id="ProtNLM"/>
    </source>
</evidence>
<name>A0A1F7YZB2_9BACT</name>
<feature type="signal peptide" evidence="2">
    <location>
        <begin position="1"/>
        <end position="25"/>
    </location>
</feature>
<dbReference type="InterPro" id="IPR043993">
    <property type="entry name" value="T4SS_pilin"/>
</dbReference>
<evidence type="ECO:0000256" key="1">
    <source>
        <dbReference type="SAM" id="Phobius"/>
    </source>
</evidence>
<feature type="chain" id="PRO_5009533846" description="SRCR domain-containing protein" evidence="2">
    <location>
        <begin position="26"/>
        <end position="361"/>
    </location>
</feature>
<evidence type="ECO:0000313" key="3">
    <source>
        <dbReference type="EMBL" id="OGM32703.1"/>
    </source>
</evidence>
<dbReference type="EMBL" id="MGGP01000013">
    <property type="protein sequence ID" value="OGM32703.1"/>
    <property type="molecule type" value="Genomic_DNA"/>
</dbReference>
<reference evidence="3 4" key="1">
    <citation type="journal article" date="2016" name="Nat. Commun.">
        <title>Thousands of microbial genomes shed light on interconnected biogeochemical processes in an aquifer system.</title>
        <authorList>
            <person name="Anantharaman K."/>
            <person name="Brown C.T."/>
            <person name="Hug L.A."/>
            <person name="Sharon I."/>
            <person name="Castelle C.J."/>
            <person name="Probst A.J."/>
            <person name="Thomas B.C."/>
            <person name="Singh A."/>
            <person name="Wilkins M.J."/>
            <person name="Karaoz U."/>
            <person name="Brodie E.L."/>
            <person name="Williams K.H."/>
            <person name="Hubbard S.S."/>
            <person name="Banfield J.F."/>
        </authorList>
    </citation>
    <scope>NUCLEOTIDE SEQUENCE [LARGE SCALE GENOMIC DNA]</scope>
</reference>
<feature type="transmembrane region" description="Helical" evidence="1">
    <location>
        <begin position="292"/>
        <end position="311"/>
    </location>
</feature>
<organism evidence="3 4">
    <name type="scientific">Candidatus Woesebacteria bacterium RIFCSPHIGHO2_01_FULL_44_21</name>
    <dbReference type="NCBI Taxonomy" id="1802503"/>
    <lineage>
        <taxon>Bacteria</taxon>
        <taxon>Candidatus Woeseibacteriota</taxon>
    </lineage>
</organism>
<keyword evidence="1" id="KW-0472">Membrane</keyword>
<proteinExistence type="predicted"/>
<keyword evidence="2" id="KW-0732">Signal</keyword>
<keyword evidence="1" id="KW-1133">Transmembrane helix</keyword>
<keyword evidence="1" id="KW-0812">Transmembrane</keyword>